<feature type="binding site" evidence="2">
    <location>
        <position position="107"/>
    </location>
    <ligand>
        <name>Cu cation</name>
        <dbReference type="ChEBI" id="CHEBI:23378"/>
    </ligand>
</feature>
<keyword evidence="4" id="KW-1133">Transmembrane helix</keyword>
<dbReference type="GO" id="GO:0046872">
    <property type="term" value="F:metal ion binding"/>
    <property type="evidence" value="ECO:0007669"/>
    <property type="project" value="UniProtKB-KW"/>
</dbReference>
<comment type="similarity">
    <text evidence="1">Belongs to the SCO1/2 family.</text>
</comment>
<comment type="caution">
    <text evidence="5">The sequence shown here is derived from an EMBL/GenBank/DDBJ whole genome shotgun (WGS) entry which is preliminary data.</text>
</comment>
<dbReference type="Proteomes" id="UP000245624">
    <property type="component" value="Unassembled WGS sequence"/>
</dbReference>
<feature type="binding site" evidence="2">
    <location>
        <position position="193"/>
    </location>
    <ligand>
        <name>Cu cation</name>
        <dbReference type="ChEBI" id="CHEBI:23378"/>
    </ligand>
</feature>
<evidence type="ECO:0000313" key="6">
    <source>
        <dbReference type="Proteomes" id="UP000245624"/>
    </source>
</evidence>
<dbReference type="OrthoDB" id="8550465at2"/>
<proteinExistence type="inferred from homology"/>
<feature type="transmembrane region" description="Helical" evidence="4">
    <location>
        <begin position="30"/>
        <end position="47"/>
    </location>
</feature>
<evidence type="ECO:0000256" key="2">
    <source>
        <dbReference type="PIRSR" id="PIRSR603782-1"/>
    </source>
</evidence>
<accession>A0A317KVU4</accession>
<dbReference type="AlphaFoldDB" id="A0A317KVU4"/>
<evidence type="ECO:0000313" key="5">
    <source>
        <dbReference type="EMBL" id="PWU67622.1"/>
    </source>
</evidence>
<dbReference type="EMBL" id="QGTD01000013">
    <property type="protein sequence ID" value="PWU67622.1"/>
    <property type="molecule type" value="Genomic_DNA"/>
</dbReference>
<keyword evidence="4" id="KW-0812">Transmembrane</keyword>
<keyword evidence="2" id="KW-0479">Metal-binding</keyword>
<dbReference type="SUPFAM" id="SSF52833">
    <property type="entry name" value="Thioredoxin-like"/>
    <property type="match status" value="1"/>
</dbReference>
<keyword evidence="2" id="KW-0186">Copper</keyword>
<sequence length="234" mass="27129">MHHQAHPLLKHGKSDSENQEANYIVKSKNTFSYVIVLIVCFLIYFLGTDGFRAFTAETARVNQLKDQQPKLPEVMLEDHLNRVYGFDQFEGKYLFITFFYASCSSICIELEGNMAKVYEAIPKTYLGKDIVFLSITFDPTRDLPARLKSYHDYFTDEHDSWRMARINNHEEQERLLERLGVIVIPDDQGNFAHNSAFYLIDQHGELLDVLDYKNVEQAIQKVKHILNSEGGEQV</sequence>
<evidence type="ECO:0000256" key="3">
    <source>
        <dbReference type="PIRSR" id="PIRSR603782-2"/>
    </source>
</evidence>
<evidence type="ECO:0000256" key="1">
    <source>
        <dbReference type="ARBA" id="ARBA00010996"/>
    </source>
</evidence>
<organism evidence="5 6">
    <name type="scientific">Gracilibacillus dipsosauri</name>
    <dbReference type="NCBI Taxonomy" id="178340"/>
    <lineage>
        <taxon>Bacteria</taxon>
        <taxon>Bacillati</taxon>
        <taxon>Bacillota</taxon>
        <taxon>Bacilli</taxon>
        <taxon>Bacillales</taxon>
        <taxon>Bacillaceae</taxon>
        <taxon>Gracilibacillus</taxon>
    </lineage>
</organism>
<dbReference type="PANTHER" id="PTHR12151:SF25">
    <property type="entry name" value="LINALOOL DEHYDRATASE_ISOMERASE DOMAIN-CONTAINING PROTEIN"/>
    <property type="match status" value="1"/>
</dbReference>
<dbReference type="Gene3D" id="3.40.30.10">
    <property type="entry name" value="Glutaredoxin"/>
    <property type="match status" value="1"/>
</dbReference>
<dbReference type="CDD" id="cd02968">
    <property type="entry name" value="SCO"/>
    <property type="match status" value="1"/>
</dbReference>
<dbReference type="InterPro" id="IPR003782">
    <property type="entry name" value="SCO1/SenC"/>
</dbReference>
<protein>
    <submittedName>
        <fullName evidence="5">SCO family protein</fullName>
    </submittedName>
</protein>
<feature type="disulfide bond" description="Redox-active" evidence="3">
    <location>
        <begin position="103"/>
        <end position="107"/>
    </location>
</feature>
<name>A0A317KVU4_9BACI</name>
<keyword evidence="3" id="KW-1015">Disulfide bond</keyword>
<gene>
    <name evidence="5" type="ORF">DLJ74_14275</name>
</gene>
<keyword evidence="6" id="KW-1185">Reference proteome</keyword>
<dbReference type="Pfam" id="PF02630">
    <property type="entry name" value="SCO1-SenC"/>
    <property type="match status" value="1"/>
</dbReference>
<reference evidence="5 6" key="1">
    <citation type="submission" date="2018-05" db="EMBL/GenBank/DDBJ databases">
        <title>Genomic analysis of Gracilibacillus dipsosauri DD1 reveals novel features of a salt-tolerant amylase.</title>
        <authorList>
            <person name="Deutch C.E."/>
            <person name="Yang S."/>
        </authorList>
    </citation>
    <scope>NUCLEOTIDE SEQUENCE [LARGE SCALE GENOMIC DNA]</scope>
    <source>
        <strain evidence="5 6">DD1</strain>
    </source>
</reference>
<evidence type="ECO:0000256" key="4">
    <source>
        <dbReference type="SAM" id="Phobius"/>
    </source>
</evidence>
<feature type="binding site" evidence="2">
    <location>
        <position position="103"/>
    </location>
    <ligand>
        <name>Cu cation</name>
        <dbReference type="ChEBI" id="CHEBI:23378"/>
    </ligand>
</feature>
<dbReference type="PANTHER" id="PTHR12151">
    <property type="entry name" value="ELECTRON TRANSPORT PROTIN SCO1/SENC FAMILY MEMBER"/>
    <property type="match status" value="1"/>
</dbReference>
<dbReference type="InterPro" id="IPR036249">
    <property type="entry name" value="Thioredoxin-like_sf"/>
</dbReference>
<keyword evidence="4" id="KW-0472">Membrane</keyword>